<dbReference type="AlphaFoldDB" id="A0A931IGP4"/>
<reference evidence="1" key="1">
    <citation type="submission" date="2020-11" db="EMBL/GenBank/DDBJ databases">
        <title>Nocardia NEAU-351.nov., a novel actinomycete isolated from the cow dung.</title>
        <authorList>
            <person name="Zhang X."/>
        </authorList>
    </citation>
    <scope>NUCLEOTIDE SEQUENCE</scope>
    <source>
        <strain evidence="1">NEAU-351</strain>
    </source>
</reference>
<protein>
    <submittedName>
        <fullName evidence="1">Uncharacterized protein</fullName>
    </submittedName>
</protein>
<dbReference type="Proteomes" id="UP000655751">
    <property type="component" value="Unassembled WGS sequence"/>
</dbReference>
<sequence>MATSAYSIADVIRRMRHKNNTTALDIYTHLLDVPRAGASTLGEVLARGLREYRRERIGLHLVENS</sequence>
<proteinExistence type="predicted"/>
<comment type="caution">
    <text evidence="1">The sequence shown here is derived from an EMBL/GenBank/DDBJ whole genome shotgun (WGS) entry which is preliminary data.</text>
</comment>
<evidence type="ECO:0000313" key="2">
    <source>
        <dbReference type="Proteomes" id="UP000655751"/>
    </source>
</evidence>
<evidence type="ECO:0000313" key="1">
    <source>
        <dbReference type="EMBL" id="MBH0781407.1"/>
    </source>
</evidence>
<gene>
    <name evidence="1" type="ORF">IT779_34570</name>
</gene>
<accession>A0A931IGP4</accession>
<keyword evidence="2" id="KW-1185">Reference proteome</keyword>
<dbReference type="EMBL" id="JADMLG010000024">
    <property type="protein sequence ID" value="MBH0781407.1"/>
    <property type="molecule type" value="Genomic_DNA"/>
</dbReference>
<name>A0A931IGP4_9NOCA</name>
<organism evidence="1 2">
    <name type="scientific">Nocardia bovistercoris</name>
    <dbReference type="NCBI Taxonomy" id="2785916"/>
    <lineage>
        <taxon>Bacteria</taxon>
        <taxon>Bacillati</taxon>
        <taxon>Actinomycetota</taxon>
        <taxon>Actinomycetes</taxon>
        <taxon>Mycobacteriales</taxon>
        <taxon>Nocardiaceae</taxon>
        <taxon>Nocardia</taxon>
    </lineage>
</organism>
<dbReference type="RefSeq" id="WP_196153689.1">
    <property type="nucleotide sequence ID" value="NZ_JADMLG010000024.1"/>
</dbReference>